<reference evidence="1 2" key="1">
    <citation type="journal article" date="2016" name="Nat. Commun.">
        <title>Thousands of microbial genomes shed light on interconnected biogeochemical processes in an aquifer system.</title>
        <authorList>
            <person name="Anantharaman K."/>
            <person name="Brown C.T."/>
            <person name="Hug L.A."/>
            <person name="Sharon I."/>
            <person name="Castelle C.J."/>
            <person name="Probst A.J."/>
            <person name="Thomas B.C."/>
            <person name="Singh A."/>
            <person name="Wilkins M.J."/>
            <person name="Karaoz U."/>
            <person name="Brodie E.L."/>
            <person name="Williams K.H."/>
            <person name="Hubbard S.S."/>
            <person name="Banfield J.F."/>
        </authorList>
    </citation>
    <scope>NUCLEOTIDE SEQUENCE [LARGE SCALE GENOMIC DNA]</scope>
</reference>
<evidence type="ECO:0000313" key="1">
    <source>
        <dbReference type="EMBL" id="OGG46975.1"/>
    </source>
</evidence>
<sequence length="105" mass="11608">MEKALTYRHARGIFYTDIEIRRHLVKKNLPASVTRRSTEINNFSTAQPVTVPLRGRLSAAGKFVGPSAAGTFVGPQKDPAKDRVLVSVGNKELAVSPTFLDRPRY</sequence>
<proteinExistence type="predicted"/>
<gene>
    <name evidence="1" type="ORF">A2671_00320</name>
</gene>
<dbReference type="AlphaFoldDB" id="A0A1F6CCK1"/>
<organism evidence="1 2">
    <name type="scientific">Candidatus Kaiserbacteria bacterium RIFCSPHIGHO2_01_FULL_49_13</name>
    <dbReference type="NCBI Taxonomy" id="1798477"/>
    <lineage>
        <taxon>Bacteria</taxon>
        <taxon>Candidatus Kaiseribacteriota</taxon>
    </lineage>
</organism>
<evidence type="ECO:0000313" key="2">
    <source>
        <dbReference type="Proteomes" id="UP000178344"/>
    </source>
</evidence>
<name>A0A1F6CCK1_9BACT</name>
<accession>A0A1F6CCK1</accession>
<dbReference type="Proteomes" id="UP000178344">
    <property type="component" value="Unassembled WGS sequence"/>
</dbReference>
<protein>
    <submittedName>
        <fullName evidence="1">Uncharacterized protein</fullName>
    </submittedName>
</protein>
<comment type="caution">
    <text evidence="1">The sequence shown here is derived from an EMBL/GenBank/DDBJ whole genome shotgun (WGS) entry which is preliminary data.</text>
</comment>
<dbReference type="EMBL" id="MFKQ01000033">
    <property type="protein sequence ID" value="OGG46975.1"/>
    <property type="molecule type" value="Genomic_DNA"/>
</dbReference>